<dbReference type="AlphaFoldDB" id="A0A1Y2HN28"/>
<dbReference type="Proteomes" id="UP000193411">
    <property type="component" value="Unassembled WGS sequence"/>
</dbReference>
<accession>A0A1Y2HN28</accession>
<evidence type="ECO:0000313" key="1">
    <source>
        <dbReference type="EMBL" id="ORZ35959.1"/>
    </source>
</evidence>
<comment type="caution">
    <text evidence="1">The sequence shown here is derived from an EMBL/GenBank/DDBJ whole genome shotgun (WGS) entry which is preliminary data.</text>
</comment>
<gene>
    <name evidence="1" type="ORF">BCR44DRAFT_403937</name>
</gene>
<dbReference type="EMBL" id="MCFL01000019">
    <property type="protein sequence ID" value="ORZ35959.1"/>
    <property type="molecule type" value="Genomic_DNA"/>
</dbReference>
<name>A0A1Y2HN28_9FUNG</name>
<keyword evidence="2" id="KW-1185">Reference proteome</keyword>
<reference evidence="1 2" key="1">
    <citation type="submission" date="2016-07" db="EMBL/GenBank/DDBJ databases">
        <title>Pervasive Adenine N6-methylation of Active Genes in Fungi.</title>
        <authorList>
            <consortium name="DOE Joint Genome Institute"/>
            <person name="Mondo S.J."/>
            <person name="Dannebaum R.O."/>
            <person name="Kuo R.C."/>
            <person name="Labutti K."/>
            <person name="Haridas S."/>
            <person name="Kuo A."/>
            <person name="Salamov A."/>
            <person name="Ahrendt S.R."/>
            <person name="Lipzen A."/>
            <person name="Sullivan W."/>
            <person name="Andreopoulos W.B."/>
            <person name="Clum A."/>
            <person name="Lindquist E."/>
            <person name="Daum C."/>
            <person name="Ramamoorthy G.K."/>
            <person name="Gryganskyi A."/>
            <person name="Culley D."/>
            <person name="Magnuson J.K."/>
            <person name="James T.Y."/>
            <person name="O'Malley M.A."/>
            <person name="Stajich J.E."/>
            <person name="Spatafora J.W."/>
            <person name="Visel A."/>
            <person name="Grigoriev I.V."/>
        </authorList>
    </citation>
    <scope>NUCLEOTIDE SEQUENCE [LARGE SCALE GENOMIC DNA]</scope>
    <source>
        <strain evidence="1 2">PL171</strain>
    </source>
</reference>
<proteinExistence type="predicted"/>
<organism evidence="1 2">
    <name type="scientific">Catenaria anguillulae PL171</name>
    <dbReference type="NCBI Taxonomy" id="765915"/>
    <lineage>
        <taxon>Eukaryota</taxon>
        <taxon>Fungi</taxon>
        <taxon>Fungi incertae sedis</taxon>
        <taxon>Blastocladiomycota</taxon>
        <taxon>Blastocladiomycetes</taxon>
        <taxon>Blastocladiales</taxon>
        <taxon>Catenariaceae</taxon>
        <taxon>Catenaria</taxon>
    </lineage>
</organism>
<sequence>MVCTSFPQHLTALPSSKSFHLPVFKYPGQYILLKAQAIIHTRCEANHPARRAHHQLPTINQHSTCLHWIKVKQLHQRPKTTTSVFFDLVDASSALDPHSNPSLPKWATAALLSQAIPRTKLTLLLTLVLINNLVPEISNAHSAPTLAEACRDKVFMLPLPNPRHRNDSMAQTKQDVFHKRVVRPGIGAIKRSYNRPLVHEKALAKLLGIAPGDFTLGRVVQELDPRKVGEHDVAIQENRGAVNSDAEYNGHDWKRVEHTLL</sequence>
<evidence type="ECO:0000313" key="2">
    <source>
        <dbReference type="Proteomes" id="UP000193411"/>
    </source>
</evidence>
<protein>
    <submittedName>
        <fullName evidence="1">Uncharacterized protein</fullName>
    </submittedName>
</protein>